<evidence type="ECO:0000259" key="1">
    <source>
        <dbReference type="Pfam" id="PF00156"/>
    </source>
</evidence>
<dbReference type="Pfam" id="PF05139">
    <property type="entry name" value="Erythro_esteras"/>
    <property type="match status" value="1"/>
</dbReference>
<reference evidence="2 3" key="1">
    <citation type="submission" date="2019-11" db="EMBL/GenBank/DDBJ databases">
        <title>Gordonia sp. nov., a novel actinobacterium isolated from mangrove soil in Hainan.</title>
        <authorList>
            <person name="Huang X."/>
            <person name="Xie Y."/>
            <person name="Chu X."/>
            <person name="Xiao K."/>
        </authorList>
    </citation>
    <scope>NUCLEOTIDE SEQUENCE [LARGE SCALE GENOMIC DNA]</scope>
    <source>
        <strain evidence="2 3">HNM0687</strain>
    </source>
</reference>
<dbReference type="InterPro" id="IPR052036">
    <property type="entry name" value="Hydrolase/PRTase-associated"/>
</dbReference>
<gene>
    <name evidence="2" type="ORF">GIY30_07200</name>
</gene>
<dbReference type="Gene3D" id="3.40.1660.10">
    <property type="entry name" value="EreA-like (biosynthetic domain)"/>
    <property type="match status" value="1"/>
</dbReference>
<evidence type="ECO:0000313" key="3">
    <source>
        <dbReference type="Proteomes" id="UP000475545"/>
    </source>
</evidence>
<dbReference type="PANTHER" id="PTHR31299">
    <property type="entry name" value="ESTERASE, PUTATIVE (AFU_ORTHOLOGUE AFUA_1G05850)-RELATED"/>
    <property type="match status" value="1"/>
</dbReference>
<evidence type="ECO:0000313" key="2">
    <source>
        <dbReference type="EMBL" id="MXP21139.1"/>
    </source>
</evidence>
<accession>A0A6L7GMI9</accession>
<sequence length="694" mass="75364">MAPTTTGTRAGSARLFRDRREAGQVLAGLLAAYSHDDDVIVLGLARGGVPVAHEVSAALQAPLDVFVVRKLGLPDHPEVAVGAIAPGGRIVLNDDMVRGFGVTPTQLREVAEREGRELQRREEVYRGGRPPLEVAGKIVLLVDDGLATGASMRAAVLALRESEPAQVVVAVPAAPESTCRELAGLADEMICASMPTPFLAVGESYWDFRQTEDDEVCELLAAPVPGAPPAIESAAESIARVAVDCVDGVPPAAVLDEVVGDARIVLIGESSHGTHEFYAARAEITRWLIEHKGFTAVAAEADWPDAYRVNRWVQGAGGVLGRDVDDTGADTSAEEALSGFERFPAWMWRNDVVRDFVRWLRVHNEQIVDPAERVGFYGLDLYSLHRSMQEVLRYLDATEPAAAQRARARYACFDHTSDEDGQAYGYAAAFGAGASCEREVVAQLADLNRHALDYLGRDGLVATDEFFCAQQNAAAVRNAEMYYRTMFRGRVTSWNVRDTHMAQTLDALLGHLESRSSTGADAARVVVWAHNSHVGDARATEVGGDGQLTLGQLVRQRHGDACRLIGFSTYDGTVTAADEWGGPAHHKTVRTALPGSIEEVFHDTGKPSFLVRMPNRTGRVDMPAAEALDTVRLARAIGVIYLPGTERQSHYYHVRPADQYDAMIHIDHTQALRPLDPTSVWIKGQRPETYPSGL</sequence>
<dbReference type="Gene3D" id="1.20.1440.30">
    <property type="entry name" value="Biosynthetic Protein domain"/>
    <property type="match status" value="1"/>
</dbReference>
<dbReference type="CDD" id="cd06223">
    <property type="entry name" value="PRTases_typeI"/>
    <property type="match status" value="1"/>
</dbReference>
<dbReference type="AlphaFoldDB" id="A0A6L7GMI9"/>
<dbReference type="SUPFAM" id="SSF159501">
    <property type="entry name" value="EreA/ChaN-like"/>
    <property type="match status" value="1"/>
</dbReference>
<dbReference type="RefSeq" id="WP_160901178.1">
    <property type="nucleotide sequence ID" value="NZ_CP102850.1"/>
</dbReference>
<dbReference type="Gene3D" id="3.30.1870.10">
    <property type="entry name" value="EreA-like, domain 2"/>
    <property type="match status" value="1"/>
</dbReference>
<dbReference type="Pfam" id="PF00156">
    <property type="entry name" value="Pribosyltran"/>
    <property type="match status" value="1"/>
</dbReference>
<dbReference type="Proteomes" id="UP000475545">
    <property type="component" value="Unassembled WGS sequence"/>
</dbReference>
<proteinExistence type="predicted"/>
<dbReference type="InterPro" id="IPR000836">
    <property type="entry name" value="PRTase_dom"/>
</dbReference>
<dbReference type="EMBL" id="WMBR01000001">
    <property type="protein sequence ID" value="MXP21139.1"/>
    <property type="molecule type" value="Genomic_DNA"/>
</dbReference>
<feature type="domain" description="Phosphoribosyltransferase" evidence="1">
    <location>
        <begin position="30"/>
        <end position="179"/>
    </location>
</feature>
<dbReference type="GO" id="GO:0046677">
    <property type="term" value="P:response to antibiotic"/>
    <property type="evidence" value="ECO:0007669"/>
    <property type="project" value="InterPro"/>
</dbReference>
<protein>
    <recommendedName>
        <fullName evidence="1">Phosphoribosyltransferase domain-containing protein</fullName>
    </recommendedName>
</protein>
<dbReference type="Gene3D" id="3.30.1310.20">
    <property type="entry name" value="PRTase-like"/>
    <property type="match status" value="1"/>
</dbReference>
<dbReference type="SUPFAM" id="SSF53271">
    <property type="entry name" value="PRTase-like"/>
    <property type="match status" value="1"/>
</dbReference>
<dbReference type="InterPro" id="IPR029057">
    <property type="entry name" value="PRTase-like"/>
</dbReference>
<organism evidence="2 3">
    <name type="scientific">Gordonia mangrovi</name>
    <dbReference type="NCBI Taxonomy" id="2665643"/>
    <lineage>
        <taxon>Bacteria</taxon>
        <taxon>Bacillati</taxon>
        <taxon>Actinomycetota</taxon>
        <taxon>Actinomycetes</taxon>
        <taxon>Mycobacteriales</taxon>
        <taxon>Gordoniaceae</taxon>
        <taxon>Gordonia</taxon>
    </lineage>
</organism>
<dbReference type="InterPro" id="IPR007815">
    <property type="entry name" value="Emycin_Estase"/>
</dbReference>
<keyword evidence="3" id="KW-1185">Reference proteome</keyword>
<name>A0A6L7GMI9_9ACTN</name>
<dbReference type="Gene3D" id="3.40.50.2020">
    <property type="match status" value="1"/>
</dbReference>
<dbReference type="CDD" id="cd14728">
    <property type="entry name" value="Ere-like"/>
    <property type="match status" value="1"/>
</dbReference>
<comment type="caution">
    <text evidence="2">The sequence shown here is derived from an EMBL/GenBank/DDBJ whole genome shotgun (WGS) entry which is preliminary data.</text>
</comment>
<dbReference type="PANTHER" id="PTHR31299:SF0">
    <property type="entry name" value="ESTERASE, PUTATIVE (AFU_ORTHOLOGUE AFUA_1G05850)-RELATED"/>
    <property type="match status" value="1"/>
</dbReference>